<feature type="region of interest" description="Disordered" evidence="19">
    <location>
        <begin position="1"/>
        <end position="24"/>
    </location>
</feature>
<dbReference type="PANTHER" id="PTHR28216:SF1">
    <property type="entry name" value="DASH COMPLEX SUBUNIT DUO1"/>
    <property type="match status" value="1"/>
</dbReference>
<gene>
    <name evidence="20" type="ORF">SRS1_13159</name>
</gene>
<name>A0A2N8UD82_9BASI</name>
<evidence type="ECO:0000256" key="19">
    <source>
        <dbReference type="SAM" id="MobiDB-lite"/>
    </source>
</evidence>
<feature type="compositionally biased region" description="Low complexity" evidence="19">
    <location>
        <begin position="160"/>
        <end position="175"/>
    </location>
</feature>
<evidence type="ECO:0000313" key="20">
    <source>
        <dbReference type="EMBL" id="SJX62313.1"/>
    </source>
</evidence>
<keyword evidence="5" id="KW-0158">Chromosome</keyword>
<keyword evidence="9" id="KW-0498">Mitosis</keyword>
<dbReference type="GO" id="GO:0000278">
    <property type="term" value="P:mitotic cell cycle"/>
    <property type="evidence" value="ECO:0007669"/>
    <property type="project" value="InterPro"/>
</dbReference>
<feature type="compositionally biased region" description="Basic and acidic residues" evidence="19">
    <location>
        <begin position="275"/>
        <end position="298"/>
    </location>
</feature>
<evidence type="ECO:0000256" key="13">
    <source>
        <dbReference type="ARBA" id="ARBA00023212"/>
    </source>
</evidence>
<evidence type="ECO:0000256" key="18">
    <source>
        <dbReference type="ARBA" id="ARBA00044358"/>
    </source>
</evidence>
<keyword evidence="11" id="KW-0995">Kinetochore</keyword>
<feature type="region of interest" description="Disordered" evidence="19">
    <location>
        <begin position="273"/>
        <end position="298"/>
    </location>
</feature>
<dbReference type="GO" id="GO:0072686">
    <property type="term" value="C:mitotic spindle"/>
    <property type="evidence" value="ECO:0007669"/>
    <property type="project" value="InterPro"/>
</dbReference>
<keyword evidence="13" id="KW-0206">Cytoskeleton</keyword>
<dbReference type="AlphaFoldDB" id="A0A2N8UD82"/>
<feature type="region of interest" description="Disordered" evidence="19">
    <location>
        <begin position="189"/>
        <end position="215"/>
    </location>
</feature>
<evidence type="ECO:0000256" key="14">
    <source>
        <dbReference type="ARBA" id="ARBA00023242"/>
    </source>
</evidence>
<organism evidence="20 21">
    <name type="scientific">Sporisorium reilianum f. sp. reilianum</name>
    <dbReference type="NCBI Taxonomy" id="72559"/>
    <lineage>
        <taxon>Eukaryota</taxon>
        <taxon>Fungi</taxon>
        <taxon>Dikarya</taxon>
        <taxon>Basidiomycota</taxon>
        <taxon>Ustilaginomycotina</taxon>
        <taxon>Ustilaginomycetes</taxon>
        <taxon>Ustilaginales</taxon>
        <taxon>Ustilaginaceae</taxon>
        <taxon>Sporisorium</taxon>
    </lineage>
</organism>
<evidence type="ECO:0000256" key="10">
    <source>
        <dbReference type="ARBA" id="ARBA00022829"/>
    </source>
</evidence>
<evidence type="ECO:0000256" key="1">
    <source>
        <dbReference type="ARBA" id="ARBA00004123"/>
    </source>
</evidence>
<keyword evidence="7" id="KW-0132">Cell division</keyword>
<keyword evidence="12" id="KW-0175">Coiled coil</keyword>
<evidence type="ECO:0000256" key="6">
    <source>
        <dbReference type="ARBA" id="ARBA00022490"/>
    </source>
</evidence>
<feature type="region of interest" description="Disordered" evidence="19">
    <location>
        <begin position="38"/>
        <end position="76"/>
    </location>
</feature>
<accession>A0A2N8UD82</accession>
<dbReference type="InterPro" id="IPR013960">
    <property type="entry name" value="DASH_Duo1"/>
</dbReference>
<keyword evidence="14" id="KW-0539">Nucleus</keyword>
<evidence type="ECO:0000256" key="4">
    <source>
        <dbReference type="ARBA" id="ARBA00005366"/>
    </source>
</evidence>
<keyword evidence="8" id="KW-0493">Microtubule</keyword>
<dbReference type="GO" id="GO:0005874">
    <property type="term" value="C:microtubule"/>
    <property type="evidence" value="ECO:0007669"/>
    <property type="project" value="UniProtKB-KW"/>
</dbReference>
<keyword evidence="16" id="KW-0137">Centromere</keyword>
<keyword evidence="10" id="KW-0159">Chromosome partition</keyword>
<evidence type="ECO:0000256" key="16">
    <source>
        <dbReference type="ARBA" id="ARBA00023328"/>
    </source>
</evidence>
<reference evidence="20 21" key="1">
    <citation type="submission" date="2017-02" db="EMBL/GenBank/DDBJ databases">
        <authorList>
            <person name="Peterson S.W."/>
        </authorList>
    </citation>
    <scope>NUCLEOTIDE SEQUENCE [LARGE SCALE GENOMIC DNA]</scope>
    <source>
        <strain evidence="20 21">SRS1_H2-8</strain>
    </source>
</reference>
<feature type="compositionally biased region" description="Polar residues" evidence="19">
    <location>
        <begin position="194"/>
        <end position="204"/>
    </location>
</feature>
<evidence type="ECO:0000256" key="17">
    <source>
        <dbReference type="ARBA" id="ARBA00044152"/>
    </source>
</evidence>
<evidence type="ECO:0000256" key="15">
    <source>
        <dbReference type="ARBA" id="ARBA00023306"/>
    </source>
</evidence>
<feature type="compositionally biased region" description="Low complexity" evidence="19">
    <location>
        <begin position="363"/>
        <end position="419"/>
    </location>
</feature>
<feature type="compositionally biased region" description="Low complexity" evidence="19">
    <location>
        <begin position="347"/>
        <end position="356"/>
    </location>
</feature>
<sequence length="447" mass="46880">MPTLPNTPEPNNPDAGDSSWLLDEHLSPALVQGSLRDLNISDSPLNGPLRATASNNSAATTGVKKPMKSRPSWGSAAVLDANNSAKSMSKMRLLAGLDINDENKPPVSKRPPTSSAGGARPRFSLFAKPGVPTNLMPKKTHSPSEPDEDEDDVTIAGLPDASALASSSSMLDSSAVDVDDEYIREALLGKRASARQSTGGPTPTESKESQEQAARQLAELRRMNDVFEAFEKMLRGSAGQINAFARRVQETDDLLNIYIGLLRQTEKTQQLLQDQDWKGSTEDATAHEESLAHAERETQRLQAEALARELEAQRAAEQAALQAQEDERRRQEDARRAAAGGARGRGRAVSGSTRGTARGGTARGASTTAARGRAVSSRTAATASDSSAPSTRSASASARGAPASTRSASATARGTARPSGIPTRAASGSAGLGGQYANVKSSGYGPR</sequence>
<keyword evidence="15" id="KW-0131">Cell cycle</keyword>
<evidence type="ECO:0000256" key="7">
    <source>
        <dbReference type="ARBA" id="ARBA00022618"/>
    </source>
</evidence>
<feature type="compositionally biased region" description="Basic and acidic residues" evidence="19">
    <location>
        <begin position="325"/>
        <end position="336"/>
    </location>
</feature>
<dbReference type="Proteomes" id="UP000239563">
    <property type="component" value="Chromosome IV"/>
</dbReference>
<feature type="region of interest" description="Disordered" evidence="19">
    <location>
        <begin position="310"/>
        <end position="447"/>
    </location>
</feature>
<evidence type="ECO:0000256" key="9">
    <source>
        <dbReference type="ARBA" id="ARBA00022776"/>
    </source>
</evidence>
<evidence type="ECO:0000256" key="2">
    <source>
        <dbReference type="ARBA" id="ARBA00004186"/>
    </source>
</evidence>
<protein>
    <recommendedName>
        <fullName evidence="17">DASH complex subunit DUO1</fullName>
    </recommendedName>
    <alternativeName>
        <fullName evidence="18">Outer kinetochore protein DUO1</fullName>
    </alternativeName>
</protein>
<dbReference type="Pfam" id="PF08651">
    <property type="entry name" value="DASH_Duo1"/>
    <property type="match status" value="1"/>
</dbReference>
<dbReference type="EMBL" id="LT795057">
    <property type="protein sequence ID" value="SJX62313.1"/>
    <property type="molecule type" value="Genomic_DNA"/>
</dbReference>
<comment type="subcellular location">
    <subcellularLocation>
        <location evidence="3">Chromosome</location>
        <location evidence="3">Centromere</location>
        <location evidence="3">Kinetochore</location>
    </subcellularLocation>
    <subcellularLocation>
        <location evidence="2">Cytoplasm</location>
        <location evidence="2">Cytoskeleton</location>
        <location evidence="2">Spindle</location>
    </subcellularLocation>
    <subcellularLocation>
        <location evidence="1">Nucleus</location>
    </subcellularLocation>
</comment>
<keyword evidence="6" id="KW-0963">Cytoplasm</keyword>
<evidence type="ECO:0000256" key="11">
    <source>
        <dbReference type="ARBA" id="ARBA00022838"/>
    </source>
</evidence>
<evidence type="ECO:0000256" key="5">
    <source>
        <dbReference type="ARBA" id="ARBA00022454"/>
    </source>
</evidence>
<dbReference type="PANTHER" id="PTHR28216">
    <property type="entry name" value="DASH COMPLEX SUBUNIT DUO1"/>
    <property type="match status" value="1"/>
</dbReference>
<feature type="compositionally biased region" description="Pro residues" evidence="19">
    <location>
        <begin position="1"/>
        <end position="11"/>
    </location>
</feature>
<comment type="similarity">
    <text evidence="4">Belongs to the DASH complex DUO1 family.</text>
</comment>
<evidence type="ECO:0000256" key="8">
    <source>
        <dbReference type="ARBA" id="ARBA00022701"/>
    </source>
</evidence>
<dbReference type="GO" id="GO:0007059">
    <property type="term" value="P:chromosome segregation"/>
    <property type="evidence" value="ECO:0007669"/>
    <property type="project" value="UniProtKB-KW"/>
</dbReference>
<dbReference type="GO" id="GO:0042729">
    <property type="term" value="C:DASH complex"/>
    <property type="evidence" value="ECO:0007669"/>
    <property type="project" value="InterPro"/>
</dbReference>
<dbReference type="GO" id="GO:0051301">
    <property type="term" value="P:cell division"/>
    <property type="evidence" value="ECO:0007669"/>
    <property type="project" value="UniProtKB-KW"/>
</dbReference>
<evidence type="ECO:0000313" key="21">
    <source>
        <dbReference type="Proteomes" id="UP000239563"/>
    </source>
</evidence>
<proteinExistence type="inferred from homology"/>
<feature type="region of interest" description="Disordered" evidence="19">
    <location>
        <begin position="98"/>
        <end position="175"/>
    </location>
</feature>
<evidence type="ECO:0000256" key="12">
    <source>
        <dbReference type="ARBA" id="ARBA00023054"/>
    </source>
</evidence>
<evidence type="ECO:0000256" key="3">
    <source>
        <dbReference type="ARBA" id="ARBA00004629"/>
    </source>
</evidence>
<feature type="compositionally biased region" description="Low complexity" evidence="19">
    <location>
        <begin position="51"/>
        <end position="61"/>
    </location>
</feature>